<evidence type="ECO:0000313" key="3">
    <source>
        <dbReference type="EMBL" id="MCR8825419.1"/>
    </source>
</evidence>
<organism evidence="3 4">
    <name type="scientific">Pseudosulfitobacter koreensis</name>
    <dbReference type="NCBI Taxonomy" id="2968472"/>
    <lineage>
        <taxon>Bacteria</taxon>
        <taxon>Pseudomonadati</taxon>
        <taxon>Pseudomonadota</taxon>
        <taxon>Alphaproteobacteria</taxon>
        <taxon>Rhodobacterales</taxon>
        <taxon>Roseobacteraceae</taxon>
        <taxon>Pseudosulfitobacter</taxon>
    </lineage>
</organism>
<proteinExistence type="predicted"/>
<dbReference type="Pfam" id="PF13439">
    <property type="entry name" value="Glyco_transf_4"/>
    <property type="match status" value="1"/>
</dbReference>
<comment type="caution">
    <text evidence="3">The sequence shown here is derived from an EMBL/GenBank/DDBJ whole genome shotgun (WGS) entry which is preliminary data.</text>
</comment>
<dbReference type="Proteomes" id="UP001165396">
    <property type="component" value="Unassembled WGS sequence"/>
</dbReference>
<protein>
    <submittedName>
        <fullName evidence="3">Glycosyltransferase family 4 protein</fullName>
    </submittedName>
</protein>
<feature type="domain" description="Glycosyltransferase subfamily 4-like N-terminal" evidence="2">
    <location>
        <begin position="11"/>
        <end position="175"/>
    </location>
</feature>
<dbReference type="CDD" id="cd03801">
    <property type="entry name" value="GT4_PimA-like"/>
    <property type="match status" value="1"/>
</dbReference>
<accession>A0ABT1YX06</accession>
<dbReference type="InterPro" id="IPR028098">
    <property type="entry name" value="Glyco_trans_4-like_N"/>
</dbReference>
<keyword evidence="4" id="KW-1185">Reference proteome</keyword>
<dbReference type="SUPFAM" id="SSF53756">
    <property type="entry name" value="UDP-Glycosyltransferase/glycogen phosphorylase"/>
    <property type="match status" value="1"/>
</dbReference>
<dbReference type="Pfam" id="PF00534">
    <property type="entry name" value="Glycos_transf_1"/>
    <property type="match status" value="1"/>
</dbReference>
<sequence length="362" mass="38974">MTRLLMTLDAVGGVWRYALDLGRGLRARDHEVIFVGFGPRPTEAQREEAKAVGQLEWCDGPLDWMVQDADALRDVPGQIAALARRHRVDLLHLNLPSQAVGLDLDIPVVTVSHSCIVTWFAAVKGGELPESWQWQAQLTRAGFDAADAVIAPSRAHAKALIARYGTIDRLQVVHNASPEAEGKTQSRPYVAAAARWWDEGKDAATLDLAASQIAWPVRMAGPVSGGNGARVDLPHAEELGPLPHRDTLALIQGAGIFVSSSRYEPFGLAVAEAARAAVPLVLSDIRTYRELWEGAAMFYAPGDASALAATVNRLIDGLALRTQFGAAAQERAARYALSTQAKAMAAIYDRARAAHAIGMEVR</sequence>
<evidence type="ECO:0000313" key="4">
    <source>
        <dbReference type="Proteomes" id="UP001165396"/>
    </source>
</evidence>
<dbReference type="EMBL" id="JANKJG010000001">
    <property type="protein sequence ID" value="MCR8825419.1"/>
    <property type="molecule type" value="Genomic_DNA"/>
</dbReference>
<dbReference type="PANTHER" id="PTHR12526">
    <property type="entry name" value="GLYCOSYLTRANSFERASE"/>
    <property type="match status" value="1"/>
</dbReference>
<reference evidence="3" key="1">
    <citation type="submission" date="2022-07" db="EMBL/GenBank/DDBJ databases">
        <title>Pseudosulfitobacter sp. strain AP-MA-4, whole genome sequence.</title>
        <authorList>
            <person name="Jiang Y."/>
        </authorList>
    </citation>
    <scope>NUCLEOTIDE SEQUENCE</scope>
    <source>
        <strain evidence="3">AP-MA-4</strain>
    </source>
</reference>
<dbReference type="Gene3D" id="3.40.50.2000">
    <property type="entry name" value="Glycogen Phosphorylase B"/>
    <property type="match status" value="2"/>
</dbReference>
<evidence type="ECO:0000259" key="1">
    <source>
        <dbReference type="Pfam" id="PF00534"/>
    </source>
</evidence>
<feature type="domain" description="Glycosyl transferase family 1" evidence="1">
    <location>
        <begin position="239"/>
        <end position="331"/>
    </location>
</feature>
<evidence type="ECO:0000259" key="2">
    <source>
        <dbReference type="Pfam" id="PF13439"/>
    </source>
</evidence>
<dbReference type="PANTHER" id="PTHR12526:SF634">
    <property type="entry name" value="BLL3361 PROTEIN"/>
    <property type="match status" value="1"/>
</dbReference>
<dbReference type="InterPro" id="IPR001296">
    <property type="entry name" value="Glyco_trans_1"/>
</dbReference>
<name>A0ABT1YX06_9RHOB</name>
<gene>
    <name evidence="3" type="ORF">NTA49_02600</name>
</gene>